<protein>
    <submittedName>
        <fullName evidence="8">Integron integrase</fullName>
    </submittedName>
</protein>
<evidence type="ECO:0000256" key="2">
    <source>
        <dbReference type="ARBA" id="ARBA00022908"/>
    </source>
</evidence>
<dbReference type="InterPro" id="IPR013762">
    <property type="entry name" value="Integrase-like_cat_sf"/>
</dbReference>
<dbReference type="AlphaFoldDB" id="L0H132"/>
<dbReference type="KEGG" id="tmb:Thimo_2570"/>
<feature type="domain" description="Tyr recombinase" evidence="6">
    <location>
        <begin position="124"/>
        <end position="337"/>
    </location>
</feature>
<dbReference type="GO" id="GO:0006310">
    <property type="term" value="P:DNA recombination"/>
    <property type="evidence" value="ECO:0007669"/>
    <property type="project" value="UniProtKB-KW"/>
</dbReference>
<keyword evidence="4" id="KW-0233">DNA recombination</keyword>
<organism evidence="8 9">
    <name type="scientific">Thioflavicoccus mobilis 8321</name>
    <dbReference type="NCBI Taxonomy" id="765912"/>
    <lineage>
        <taxon>Bacteria</taxon>
        <taxon>Pseudomonadati</taxon>
        <taxon>Pseudomonadota</taxon>
        <taxon>Gammaproteobacteria</taxon>
        <taxon>Chromatiales</taxon>
        <taxon>Chromatiaceae</taxon>
        <taxon>Thioflavicoccus</taxon>
    </lineage>
</organism>
<dbReference type="NCBIfam" id="TIGR02249">
    <property type="entry name" value="integrase_gron"/>
    <property type="match status" value="1"/>
</dbReference>
<gene>
    <name evidence="8" type="ORF">Thimo_2570</name>
</gene>
<dbReference type="Pfam" id="PF00589">
    <property type="entry name" value="Phage_integrase"/>
    <property type="match status" value="1"/>
</dbReference>
<evidence type="ECO:0000313" key="8">
    <source>
        <dbReference type="EMBL" id="AGA91294.1"/>
    </source>
</evidence>
<dbReference type="PROSITE" id="PS51898">
    <property type="entry name" value="TYR_RECOMBINASE"/>
    <property type="match status" value="1"/>
</dbReference>
<dbReference type="eggNOG" id="COG4974">
    <property type="taxonomic scope" value="Bacteria"/>
</dbReference>
<dbReference type="InterPro" id="IPR002104">
    <property type="entry name" value="Integrase_catalytic"/>
</dbReference>
<evidence type="ECO:0000259" key="7">
    <source>
        <dbReference type="PROSITE" id="PS51900"/>
    </source>
</evidence>
<dbReference type="Gene3D" id="1.10.443.10">
    <property type="entry name" value="Intergrase catalytic core"/>
    <property type="match status" value="1"/>
</dbReference>
<dbReference type="PANTHER" id="PTHR30349">
    <property type="entry name" value="PHAGE INTEGRASE-RELATED"/>
    <property type="match status" value="1"/>
</dbReference>
<dbReference type="InterPro" id="IPR011010">
    <property type="entry name" value="DNA_brk_join_enz"/>
</dbReference>
<dbReference type="PATRIC" id="fig|765912.4.peg.2526"/>
<evidence type="ECO:0000313" key="9">
    <source>
        <dbReference type="Proteomes" id="UP000010816"/>
    </source>
</evidence>
<proteinExistence type="inferred from homology"/>
<reference evidence="8 9" key="1">
    <citation type="submission" date="2011-09" db="EMBL/GenBank/DDBJ databases">
        <title>Complete sequence of chromosome of Thioflavicoccus mobilis 8321.</title>
        <authorList>
            <consortium name="US DOE Joint Genome Institute"/>
            <person name="Lucas S."/>
            <person name="Han J."/>
            <person name="Lapidus A."/>
            <person name="Cheng J.-F."/>
            <person name="Goodwin L."/>
            <person name="Pitluck S."/>
            <person name="Peters L."/>
            <person name="Ovchinnikova G."/>
            <person name="Lu M."/>
            <person name="Detter J.C."/>
            <person name="Han C."/>
            <person name="Tapia R."/>
            <person name="Land M."/>
            <person name="Hauser L."/>
            <person name="Kyrpides N."/>
            <person name="Ivanova N."/>
            <person name="Pagani I."/>
            <person name="Vogl K."/>
            <person name="Liu Z."/>
            <person name="Imhoff J."/>
            <person name="Thiel V."/>
            <person name="Frigaard N.-U."/>
            <person name="Bryant D."/>
            <person name="Woyke T."/>
        </authorList>
    </citation>
    <scope>NUCLEOTIDE SEQUENCE [LARGE SCALE GENOMIC DNA]</scope>
    <source>
        <strain evidence="8 9">8321</strain>
    </source>
</reference>
<keyword evidence="3 5" id="KW-0238">DNA-binding</keyword>
<dbReference type="GO" id="GO:0003677">
    <property type="term" value="F:DNA binding"/>
    <property type="evidence" value="ECO:0007669"/>
    <property type="project" value="UniProtKB-UniRule"/>
</dbReference>
<dbReference type="PROSITE" id="PS51900">
    <property type="entry name" value="CB"/>
    <property type="match status" value="1"/>
</dbReference>
<dbReference type="GO" id="GO:0015074">
    <property type="term" value="P:DNA integration"/>
    <property type="evidence" value="ECO:0007669"/>
    <property type="project" value="UniProtKB-KW"/>
</dbReference>
<feature type="domain" description="Core-binding (CB)" evidence="7">
    <location>
        <begin position="27"/>
        <end position="106"/>
    </location>
</feature>
<dbReference type="Gene3D" id="1.10.150.130">
    <property type="match status" value="1"/>
</dbReference>
<accession>L0H132</accession>
<keyword evidence="9" id="KW-1185">Reference proteome</keyword>
<dbReference type="InterPro" id="IPR044068">
    <property type="entry name" value="CB"/>
</dbReference>
<dbReference type="EMBL" id="CP003051">
    <property type="protein sequence ID" value="AGA91294.1"/>
    <property type="molecule type" value="Genomic_DNA"/>
</dbReference>
<dbReference type="HOGENOM" id="CLU_027562_37_0_6"/>
<dbReference type="Proteomes" id="UP000010816">
    <property type="component" value="Chromosome"/>
</dbReference>
<evidence type="ECO:0000256" key="3">
    <source>
        <dbReference type="ARBA" id="ARBA00023125"/>
    </source>
</evidence>
<comment type="similarity">
    <text evidence="1">Belongs to the 'phage' integrase family.</text>
</comment>
<evidence type="ECO:0000259" key="6">
    <source>
        <dbReference type="PROSITE" id="PS51898"/>
    </source>
</evidence>
<evidence type="ECO:0000256" key="5">
    <source>
        <dbReference type="PROSITE-ProRule" id="PRU01248"/>
    </source>
</evidence>
<evidence type="ECO:0000256" key="4">
    <source>
        <dbReference type="ARBA" id="ARBA00023172"/>
    </source>
</evidence>
<dbReference type="SUPFAM" id="SSF56349">
    <property type="entry name" value="DNA breaking-rejoining enzymes"/>
    <property type="match status" value="1"/>
</dbReference>
<sequence>MRMAMVSTEREDAYIPIDTNRIVGRSKLLGDLRDLIRRKHYSIRTEQAYLQWAKRFILFHGKRHPSAMGEAELVAFLNHLAVQRNVAASTQNQALNALVFLYKQLLGREDLALDNIQPAKRPERLPTVFDRGEVERHFAQMDGTPKLVAALLYGAGLRLLEGLRLRIQDIEFARSQIMVRNGKGAKDRVTLLPPGLAQPLREQMAVARQRHQEDLAAGLGEVYLPHALERKYPNAARQWAWQYVFPANSTAINPRSGKTPRHHLGESAIRRAVKQAVLAAGIDKHGRCHTLRHSFATHLLEDGYDIRTVQELLGHKDVRTTMIRSHVMNKGPMGVKSPLTRLGGF</sequence>
<evidence type="ECO:0000256" key="1">
    <source>
        <dbReference type="ARBA" id="ARBA00008857"/>
    </source>
</evidence>
<dbReference type="InterPro" id="IPR011946">
    <property type="entry name" value="Integrase_integron-type"/>
</dbReference>
<dbReference type="Pfam" id="PF13495">
    <property type="entry name" value="Phage_int_SAM_4"/>
    <property type="match status" value="1"/>
</dbReference>
<dbReference type="PANTHER" id="PTHR30349:SF64">
    <property type="entry name" value="PROPHAGE INTEGRASE INTD-RELATED"/>
    <property type="match status" value="1"/>
</dbReference>
<dbReference type="InterPro" id="IPR050090">
    <property type="entry name" value="Tyrosine_recombinase_XerCD"/>
</dbReference>
<dbReference type="InterPro" id="IPR004107">
    <property type="entry name" value="Integrase_SAM-like_N"/>
</dbReference>
<dbReference type="InterPro" id="IPR010998">
    <property type="entry name" value="Integrase_recombinase_N"/>
</dbReference>
<dbReference type="STRING" id="765912.Thimo_2570"/>
<name>L0H132_9GAMM</name>
<keyword evidence="2" id="KW-0229">DNA integration</keyword>